<protein>
    <recommendedName>
        <fullName evidence="4">Fucose-specific lectin</fullName>
    </recommendedName>
</protein>
<gene>
    <name evidence="2" type="ORF">EJ04DRAFT_568590</name>
</gene>
<dbReference type="EMBL" id="ML996243">
    <property type="protein sequence ID" value="KAF2729519.1"/>
    <property type="molecule type" value="Genomic_DNA"/>
</dbReference>
<dbReference type="AlphaFoldDB" id="A0A9P4QN18"/>
<evidence type="ECO:0000313" key="2">
    <source>
        <dbReference type="EMBL" id="KAF2729519.1"/>
    </source>
</evidence>
<proteinExistence type="inferred from homology"/>
<dbReference type="SUPFAM" id="SSF89372">
    <property type="entry name" value="Fucose-specific lectin"/>
    <property type="match status" value="1"/>
</dbReference>
<organism evidence="2 3">
    <name type="scientific">Polyplosphaeria fusca</name>
    <dbReference type="NCBI Taxonomy" id="682080"/>
    <lineage>
        <taxon>Eukaryota</taxon>
        <taxon>Fungi</taxon>
        <taxon>Dikarya</taxon>
        <taxon>Ascomycota</taxon>
        <taxon>Pezizomycotina</taxon>
        <taxon>Dothideomycetes</taxon>
        <taxon>Pleosporomycetidae</taxon>
        <taxon>Pleosporales</taxon>
        <taxon>Tetraplosphaeriaceae</taxon>
        <taxon>Polyplosphaeria</taxon>
    </lineage>
</organism>
<dbReference type="OrthoDB" id="3912861at2759"/>
<dbReference type="InterPro" id="IPR012475">
    <property type="entry name" value="Fungal_lectin"/>
</dbReference>
<accession>A0A9P4QN18</accession>
<name>A0A9P4QN18_9PLEO</name>
<reference evidence="2" key="1">
    <citation type="journal article" date="2020" name="Stud. Mycol.">
        <title>101 Dothideomycetes genomes: a test case for predicting lifestyles and emergence of pathogens.</title>
        <authorList>
            <person name="Haridas S."/>
            <person name="Albert R."/>
            <person name="Binder M."/>
            <person name="Bloem J."/>
            <person name="Labutti K."/>
            <person name="Salamov A."/>
            <person name="Andreopoulos B."/>
            <person name="Baker S."/>
            <person name="Barry K."/>
            <person name="Bills G."/>
            <person name="Bluhm B."/>
            <person name="Cannon C."/>
            <person name="Castanera R."/>
            <person name="Culley D."/>
            <person name="Daum C."/>
            <person name="Ezra D."/>
            <person name="Gonzalez J."/>
            <person name="Henrissat B."/>
            <person name="Kuo A."/>
            <person name="Liang C."/>
            <person name="Lipzen A."/>
            <person name="Lutzoni F."/>
            <person name="Magnuson J."/>
            <person name="Mondo S."/>
            <person name="Nolan M."/>
            <person name="Ohm R."/>
            <person name="Pangilinan J."/>
            <person name="Park H.-J."/>
            <person name="Ramirez L."/>
            <person name="Alfaro M."/>
            <person name="Sun H."/>
            <person name="Tritt A."/>
            <person name="Yoshinaga Y."/>
            <person name="Zwiers L.-H."/>
            <person name="Turgeon B."/>
            <person name="Goodwin S."/>
            <person name="Spatafora J."/>
            <person name="Crous P."/>
            <person name="Grigoriev I."/>
        </authorList>
    </citation>
    <scope>NUCLEOTIDE SEQUENCE</scope>
    <source>
        <strain evidence="2">CBS 125425</strain>
    </source>
</reference>
<sequence length="173" mass="19113">MPEKLTGPIACAVVDGKTTVFYVNSVKFLVSLVNGEDGDKEFVQTTSRMRENYTGKALRVDGTDVKSNTKDIAAISYKLPNDGPNAPTKARIYYIHPDGYLAELCKNEGPWFKGDLDAKKFPAVPDSPITATWSSGSNSIKVVYYRPEKDTRAPFVAWVDAGGWQTAWIQIDQ</sequence>
<comment type="similarity">
    <text evidence="1">Belongs to the fungal fucose-specific lectin family.</text>
</comment>
<evidence type="ECO:0000313" key="3">
    <source>
        <dbReference type="Proteomes" id="UP000799444"/>
    </source>
</evidence>
<comment type="caution">
    <text evidence="2">The sequence shown here is derived from an EMBL/GenBank/DDBJ whole genome shotgun (WGS) entry which is preliminary data.</text>
</comment>
<dbReference type="Pfam" id="PF07938">
    <property type="entry name" value="Fungal_lectin"/>
    <property type="match status" value="1"/>
</dbReference>
<evidence type="ECO:0008006" key="4">
    <source>
        <dbReference type="Google" id="ProtNLM"/>
    </source>
</evidence>
<dbReference type="Proteomes" id="UP000799444">
    <property type="component" value="Unassembled WGS sequence"/>
</dbReference>
<keyword evidence="3" id="KW-1185">Reference proteome</keyword>
<evidence type="ECO:0000256" key="1">
    <source>
        <dbReference type="ARBA" id="ARBA00009042"/>
    </source>
</evidence>
<dbReference type="Gene3D" id="2.120.10.70">
    <property type="entry name" value="Fucose-specific lectin"/>
    <property type="match status" value="1"/>
</dbReference>